<dbReference type="Proteomes" id="UP000011705">
    <property type="component" value="Chromosome"/>
</dbReference>
<evidence type="ECO:0000313" key="1">
    <source>
        <dbReference type="EMBL" id="EMB35405.1"/>
    </source>
</evidence>
<proteinExistence type="predicted"/>
<gene>
    <name evidence="1" type="ORF">HMPREF9726_00546</name>
</gene>
<dbReference type="HOGENOM" id="CLU_056506_0_0_12"/>
<dbReference type="AlphaFoldDB" id="A0A0E2E7F9"/>
<evidence type="ECO:0008006" key="2">
    <source>
        <dbReference type="Google" id="ProtNLM"/>
    </source>
</evidence>
<protein>
    <recommendedName>
        <fullName evidence="2">Condensation domain-containing protein</fullName>
    </recommendedName>
</protein>
<reference evidence="1" key="1">
    <citation type="submission" date="2012-01" db="EMBL/GenBank/DDBJ databases">
        <title>The Genome Sequence of Treponema denticola H-22.</title>
        <authorList>
            <consortium name="The Broad Institute Genome Sequencing Platform"/>
            <person name="Earl A."/>
            <person name="Ward D."/>
            <person name="Feldgarden M."/>
            <person name="Gevers D."/>
            <person name="Blanton J.M."/>
            <person name="Fenno C.J."/>
            <person name="Baranova O.V."/>
            <person name="Mathney J."/>
            <person name="Dewhirst F.E."/>
            <person name="Izard J."/>
            <person name="Young S.K."/>
            <person name="Zeng Q."/>
            <person name="Gargeya S."/>
            <person name="Fitzgerald M."/>
            <person name="Haas B."/>
            <person name="Abouelleil A."/>
            <person name="Alvarado L."/>
            <person name="Arachchi H.M."/>
            <person name="Berlin A."/>
            <person name="Chapman S.B."/>
            <person name="Gearin G."/>
            <person name="Goldberg J."/>
            <person name="Griggs A."/>
            <person name="Gujja S."/>
            <person name="Hansen M."/>
            <person name="Heiman D."/>
            <person name="Howarth C."/>
            <person name="Larimer J."/>
            <person name="Lui A."/>
            <person name="MacDonald P.J.P."/>
            <person name="McCowen C."/>
            <person name="Montmayeur A."/>
            <person name="Murphy C."/>
            <person name="Neiman D."/>
            <person name="Pearson M."/>
            <person name="Priest M."/>
            <person name="Roberts A."/>
            <person name="Saif S."/>
            <person name="Shea T."/>
            <person name="Sisk P."/>
            <person name="Stolte C."/>
            <person name="Sykes S."/>
            <person name="Wortman J."/>
            <person name="Nusbaum C."/>
            <person name="Birren B."/>
        </authorList>
    </citation>
    <scope>NUCLEOTIDE SEQUENCE [LARGE SCALE GENOMIC DNA]</scope>
    <source>
        <strain evidence="1">H-22</strain>
    </source>
</reference>
<organism evidence="1">
    <name type="scientific">Treponema denticola H-22</name>
    <dbReference type="NCBI Taxonomy" id="999432"/>
    <lineage>
        <taxon>Bacteria</taxon>
        <taxon>Pseudomonadati</taxon>
        <taxon>Spirochaetota</taxon>
        <taxon>Spirochaetia</taxon>
        <taxon>Spirochaetales</taxon>
        <taxon>Treponemataceae</taxon>
        <taxon>Treponema</taxon>
    </lineage>
</organism>
<accession>A0A0E2E7F9</accession>
<dbReference type="EMBL" id="AGDV01000004">
    <property type="protein sequence ID" value="EMB35405.1"/>
    <property type="molecule type" value="Genomic_DNA"/>
</dbReference>
<name>A0A0E2E7F9_TREDN</name>
<comment type="caution">
    <text evidence="1">The sequence shown here is derived from an EMBL/GenBank/DDBJ whole genome shotgun (WGS) entry which is preliminary data.</text>
</comment>
<dbReference type="PATRIC" id="fig|999432.5.peg.566"/>
<dbReference type="RefSeq" id="WP_002683242.1">
    <property type="nucleotide sequence ID" value="NZ_CM001795.1"/>
</dbReference>
<dbReference type="SUPFAM" id="SSF52777">
    <property type="entry name" value="CoA-dependent acyltransferases"/>
    <property type="match status" value="1"/>
</dbReference>
<sequence>MEKIYTERAHLMCPNMNFGIIMSVKAEYNEASIIKSVTLLSEAPPFLKSLLGINEDDNSYFYNVTKHSQIKIICKKETIRNINDEIIFDDYTKLTSMEWDLTQEGMLKVLAYKNNDKTLFLLIFHHLFADGRGAFMLANELAACYVSGIKPCPSLEKLISTKKGFPKNSKLSFISNLLIKYANKKWIKENHRVTYKEYLELANNFVANNIIERSIQIIIDNEYKYITDKCHEKKVSLNDYLISKMIVEKNTAKVIIACDLRNELECYNHGALGNYSTAFSIEPKIKTTDIWTLSEKVHTIVQKKINTPKDLYLILQCYAELNGNLLDAAFVSSRCGFKSKAAKFIGNLFFGYSHTAGYSITNLGKYKSEYIEDGVFIPPVSPAIKQTLGVITLNGKMVMTFAERI</sequence>